<evidence type="ECO:0000313" key="8">
    <source>
        <dbReference type="Proteomes" id="UP000001732"/>
    </source>
</evidence>
<dbReference type="Pfam" id="PF04542">
    <property type="entry name" value="Sigma70_r2"/>
    <property type="match status" value="1"/>
</dbReference>
<dbReference type="Gene3D" id="1.10.10.10">
    <property type="entry name" value="Winged helix-like DNA-binding domain superfamily/Winged helix DNA-binding domain"/>
    <property type="match status" value="1"/>
</dbReference>
<dbReference type="Gene3D" id="1.10.1740.10">
    <property type="match status" value="1"/>
</dbReference>
<comment type="similarity">
    <text evidence="1">Belongs to the sigma-70 factor family. ECF subfamily.</text>
</comment>
<evidence type="ECO:0000256" key="3">
    <source>
        <dbReference type="ARBA" id="ARBA00023082"/>
    </source>
</evidence>
<dbReference type="InterPro" id="IPR036388">
    <property type="entry name" value="WH-like_DNA-bd_sf"/>
</dbReference>
<dbReference type="InterPro" id="IPR007627">
    <property type="entry name" value="RNA_pol_sigma70_r2"/>
</dbReference>
<dbReference type="eggNOG" id="COG1595">
    <property type="taxonomic scope" value="Bacteria"/>
</dbReference>
<evidence type="ECO:0000259" key="5">
    <source>
        <dbReference type="Pfam" id="PF04542"/>
    </source>
</evidence>
<keyword evidence="8" id="KW-1185">Reference proteome</keyword>
<feature type="domain" description="RNA polymerase sigma-70 region 2" evidence="5">
    <location>
        <begin position="9"/>
        <end position="70"/>
    </location>
</feature>
<dbReference type="EMBL" id="CP001145">
    <property type="protein sequence ID" value="ACI18013.1"/>
    <property type="molecule type" value="Genomic_DNA"/>
</dbReference>
<dbReference type="NCBIfam" id="TIGR02937">
    <property type="entry name" value="sigma70-ECF"/>
    <property type="match status" value="1"/>
</dbReference>
<dbReference type="Proteomes" id="UP000001732">
    <property type="component" value="Chromosome"/>
</dbReference>
<dbReference type="InterPro" id="IPR039425">
    <property type="entry name" value="RNA_pol_sigma-70-like"/>
</dbReference>
<organism evidence="7 8">
    <name type="scientific">Coprothermobacter proteolyticus (strain ATCC 35245 / DSM 5265 / OCM 4 / BT)</name>
    <dbReference type="NCBI Taxonomy" id="309798"/>
    <lineage>
        <taxon>Bacteria</taxon>
        <taxon>Pseudomonadati</taxon>
        <taxon>Coprothermobacterota</taxon>
        <taxon>Coprothermobacteria</taxon>
        <taxon>Coprothermobacterales</taxon>
        <taxon>Coprothermobacteraceae</taxon>
        <taxon>Coprothermobacter</taxon>
    </lineage>
</organism>
<dbReference type="CDD" id="cd06171">
    <property type="entry name" value="Sigma70_r4"/>
    <property type="match status" value="1"/>
</dbReference>
<sequence length="146" mass="17045">MMNEVERAFELYGKRLYAYMRRLGLSEVEAEDGVQEVFIRAMRSSIDWSSPKGYLFKIAHNWAMDVLRSRMPLIDEEEGYELSAGKDHFEDVHLLLQSLKEEERSVLLLLYQEGLSYHEVAELIGKPENTIKSIVHRAKAKLRKEV</sequence>
<dbReference type="KEGG" id="cpo:COPRO5265_0098"/>
<keyword evidence="4" id="KW-0804">Transcription</keyword>
<dbReference type="InterPro" id="IPR013324">
    <property type="entry name" value="RNA_pol_sigma_r3/r4-like"/>
</dbReference>
<gene>
    <name evidence="7" type="ordered locus">COPRO5265_0098</name>
</gene>
<dbReference type="InterPro" id="IPR013249">
    <property type="entry name" value="RNA_pol_sigma70_r4_t2"/>
</dbReference>
<dbReference type="OrthoDB" id="9794508at2"/>
<dbReference type="HOGENOM" id="CLU_047691_3_1_9"/>
<dbReference type="STRING" id="309798.COPRO5265_0098"/>
<proteinExistence type="inferred from homology"/>
<evidence type="ECO:0000256" key="2">
    <source>
        <dbReference type="ARBA" id="ARBA00023015"/>
    </source>
</evidence>
<reference evidence="7 8" key="2">
    <citation type="journal article" date="2014" name="Genome Announc.">
        <title>Complete Genome Sequence of Coprothermobacter proteolyticus DSM 5265.</title>
        <authorList>
            <person name="Alexiev A."/>
            <person name="Coil D.A."/>
            <person name="Badger J.H."/>
            <person name="Enticknap J."/>
            <person name="Ward N."/>
            <person name="Robb F.T."/>
            <person name="Eisen J.A."/>
        </authorList>
    </citation>
    <scope>NUCLEOTIDE SEQUENCE [LARGE SCALE GENOMIC DNA]</scope>
    <source>
        <strain evidence="8">ATCC 35245 / DSM 5265 / OCM 4 / BT</strain>
    </source>
</reference>
<dbReference type="GO" id="GO:0003677">
    <property type="term" value="F:DNA binding"/>
    <property type="evidence" value="ECO:0007669"/>
    <property type="project" value="InterPro"/>
</dbReference>
<keyword evidence="3" id="KW-0731">Sigma factor</keyword>
<dbReference type="SUPFAM" id="SSF88659">
    <property type="entry name" value="Sigma3 and sigma4 domains of RNA polymerase sigma factors"/>
    <property type="match status" value="1"/>
</dbReference>
<dbReference type="AlphaFoldDB" id="B5Y6S2"/>
<dbReference type="GO" id="GO:0006352">
    <property type="term" value="P:DNA-templated transcription initiation"/>
    <property type="evidence" value="ECO:0007669"/>
    <property type="project" value="InterPro"/>
</dbReference>
<evidence type="ECO:0000313" key="7">
    <source>
        <dbReference type="EMBL" id="ACI18013.1"/>
    </source>
</evidence>
<evidence type="ECO:0000256" key="1">
    <source>
        <dbReference type="ARBA" id="ARBA00010641"/>
    </source>
</evidence>
<dbReference type="SUPFAM" id="SSF88946">
    <property type="entry name" value="Sigma2 domain of RNA polymerase sigma factors"/>
    <property type="match status" value="1"/>
</dbReference>
<evidence type="ECO:0000259" key="6">
    <source>
        <dbReference type="Pfam" id="PF08281"/>
    </source>
</evidence>
<dbReference type="InterPro" id="IPR014284">
    <property type="entry name" value="RNA_pol_sigma-70_dom"/>
</dbReference>
<dbReference type="GO" id="GO:0016987">
    <property type="term" value="F:sigma factor activity"/>
    <property type="evidence" value="ECO:0007669"/>
    <property type="project" value="UniProtKB-KW"/>
</dbReference>
<name>B5Y6S2_COPPD</name>
<dbReference type="Pfam" id="PF08281">
    <property type="entry name" value="Sigma70_r4_2"/>
    <property type="match status" value="1"/>
</dbReference>
<evidence type="ECO:0000256" key="4">
    <source>
        <dbReference type="ARBA" id="ARBA00023163"/>
    </source>
</evidence>
<dbReference type="GO" id="GO:0000428">
    <property type="term" value="C:DNA-directed RNA polymerase complex"/>
    <property type="evidence" value="ECO:0007669"/>
    <property type="project" value="UniProtKB-KW"/>
</dbReference>
<keyword evidence="2" id="KW-0805">Transcription regulation</keyword>
<accession>B5Y6S2</accession>
<protein>
    <submittedName>
        <fullName evidence="7">DNA-directed RNA polymerase ECF-type sigma factor</fullName>
    </submittedName>
</protein>
<dbReference type="PANTHER" id="PTHR43133">
    <property type="entry name" value="RNA POLYMERASE ECF-TYPE SIGMA FACTO"/>
    <property type="match status" value="1"/>
</dbReference>
<dbReference type="PANTHER" id="PTHR43133:SF51">
    <property type="entry name" value="RNA POLYMERASE SIGMA FACTOR"/>
    <property type="match status" value="1"/>
</dbReference>
<dbReference type="InterPro" id="IPR013325">
    <property type="entry name" value="RNA_pol_sigma_r2"/>
</dbReference>
<feature type="domain" description="RNA polymerase sigma factor 70 region 4 type 2" evidence="6">
    <location>
        <begin position="90"/>
        <end position="142"/>
    </location>
</feature>
<dbReference type="RefSeq" id="WP_012544663.1">
    <property type="nucleotide sequence ID" value="NC_011295.1"/>
</dbReference>
<keyword evidence="7" id="KW-0240">DNA-directed RNA polymerase</keyword>
<reference evidence="8" key="1">
    <citation type="submission" date="2008-08" db="EMBL/GenBank/DDBJ databases">
        <title>The complete genome sequence of Coprothermobacter proteolyticus strain ATCC 5245 / DSM 5265 / BT.</title>
        <authorList>
            <person name="Dodson R.J."/>
            <person name="Durkin A.S."/>
            <person name="Wu M."/>
            <person name="Eisen J."/>
            <person name="Sutton G."/>
        </authorList>
    </citation>
    <scope>NUCLEOTIDE SEQUENCE [LARGE SCALE GENOMIC DNA]</scope>
    <source>
        <strain evidence="8">ATCC 35245 / DSM 5265 / OCM 4 / BT</strain>
    </source>
</reference>